<organism evidence="1 2">
    <name type="scientific">Bradyrhizobium erythrophlei</name>
    <dbReference type="NCBI Taxonomy" id="1437360"/>
    <lineage>
        <taxon>Bacteria</taxon>
        <taxon>Pseudomonadati</taxon>
        <taxon>Pseudomonadota</taxon>
        <taxon>Alphaproteobacteria</taxon>
        <taxon>Hyphomicrobiales</taxon>
        <taxon>Nitrobacteraceae</taxon>
        <taxon>Bradyrhizobium</taxon>
    </lineage>
</organism>
<sequence length="142" mass="15418">MAGYTSKPVAQKLGIKPGFCIFVDGAPSAYGAMVGPLPAEVTIKAEPKPSLDMVHLFATRTTGLVAKLRRYRKAIAPDGMIWVSWPKKSSGVESDLSDVVVRDTALPLGLVDIKVCAIDDTWSGLKFVIPKDQRPHRAKETR</sequence>
<evidence type="ECO:0008006" key="3">
    <source>
        <dbReference type="Google" id="ProtNLM"/>
    </source>
</evidence>
<dbReference type="AlphaFoldDB" id="A0A1M7TGZ1"/>
<dbReference type="EMBL" id="LT670849">
    <property type="protein sequence ID" value="SHN70012.1"/>
    <property type="molecule type" value="Genomic_DNA"/>
</dbReference>
<dbReference type="OrthoDB" id="9800461at2"/>
<protein>
    <recommendedName>
        <fullName evidence="3">DUF3052 domain-containing protein</fullName>
    </recommendedName>
</protein>
<accession>A0A1M7TGZ1</accession>
<keyword evidence="2" id="KW-1185">Reference proteome</keyword>
<dbReference type="RefSeq" id="WP_072817454.1">
    <property type="nucleotide sequence ID" value="NZ_LT670849.1"/>
</dbReference>
<name>A0A1M7TGZ1_9BRAD</name>
<reference evidence="2" key="1">
    <citation type="submission" date="2016-11" db="EMBL/GenBank/DDBJ databases">
        <authorList>
            <person name="Varghese N."/>
            <person name="Submissions S."/>
        </authorList>
    </citation>
    <scope>NUCLEOTIDE SEQUENCE [LARGE SCALE GENOMIC DNA]</scope>
    <source>
        <strain evidence="2">GAS401</strain>
    </source>
</reference>
<dbReference type="Proteomes" id="UP000184096">
    <property type="component" value="Chromosome I"/>
</dbReference>
<proteinExistence type="predicted"/>
<evidence type="ECO:0000313" key="1">
    <source>
        <dbReference type="EMBL" id="SHN70012.1"/>
    </source>
</evidence>
<gene>
    <name evidence="1" type="ORF">SAMN05444170_1653</name>
</gene>
<evidence type="ECO:0000313" key="2">
    <source>
        <dbReference type="Proteomes" id="UP000184096"/>
    </source>
</evidence>